<accession>A0A1I1DWS5</accession>
<dbReference type="InterPro" id="IPR037090">
    <property type="entry name" value="57_glycoside_trans_central"/>
</dbReference>
<dbReference type="SUPFAM" id="SSF88713">
    <property type="entry name" value="Glycoside hydrolase/deacetylase"/>
    <property type="match status" value="1"/>
</dbReference>
<feature type="domain" description="Glycoside hydrolase family 57 N-terminal" evidence="6">
    <location>
        <begin position="8"/>
        <end position="366"/>
    </location>
</feature>
<sequence>MNSFYFMLVLHAHMPYVMGTSVEYWLHEAVLHSYLPLLEMLERCLREELSVCITLNMSPILLNQLTHSDFVENFLEYLQQREQNLSIQALNPEVSEILQNDLQKLCRLKTLFLNEWNRDIVGQFKKFVDLGYINVTTSSATHAYLPLWEADIESVYRQIAVGKVMSSFYFGDLNGFWSPECGVFPDLTSILKEFEFSYFFADPAAVNTEHIFQPFTDRGVYYFVRDIDISMKIWDSDEGYPGHPLYRDFHSDFFTDPESCGRITERAGFSIRAVTNKNSNRKDIYCPVAAHKQAELDAQDFCSYLACKFKKLSGNCCSIFFDAELFGHWWYEGVDFLYYLCRALSRQNVIKLTFPLEILQKVDSVKFSPMYSSWGLNHDAGSWLNAKTYFLWEKIYNTSPETCSMRNLLLAQASDWMFLITHNSFIEFSKNRISRLLSYNNDADQENDLLQQSISVCSREDFFAI</sequence>
<gene>
    <name evidence="8" type="ORF">SAMN02745150_00732</name>
</gene>
<evidence type="ECO:0000313" key="9">
    <source>
        <dbReference type="Proteomes" id="UP000240042"/>
    </source>
</evidence>
<feature type="binding site" evidence="4">
    <location>
        <position position="374"/>
    </location>
    <ligand>
        <name>substrate</name>
    </ligand>
</feature>
<dbReference type="Gene3D" id="3.20.110.10">
    <property type="entry name" value="Glycoside hydrolase 38, N terminal domain"/>
    <property type="match status" value="1"/>
</dbReference>
<keyword evidence="9" id="KW-1185">Reference proteome</keyword>
<dbReference type="STRING" id="34097.SAMN02745150_00732"/>
<dbReference type="Pfam" id="PF03065">
    <property type="entry name" value="Glyco_hydro_57"/>
    <property type="match status" value="1"/>
</dbReference>
<comment type="similarity">
    <text evidence="1 5">Belongs to the glycosyl hydrolase 57 family.</text>
</comment>
<dbReference type="InterPro" id="IPR028995">
    <property type="entry name" value="Glyco_hydro_57/38_cen_sf"/>
</dbReference>
<feature type="binding site" evidence="4">
    <location>
        <position position="242"/>
    </location>
    <ligand>
        <name>substrate</name>
    </ligand>
</feature>
<evidence type="ECO:0000256" key="4">
    <source>
        <dbReference type="PIRSR" id="PIRSR640042-2"/>
    </source>
</evidence>
<feature type="binding site" evidence="4">
    <location>
        <position position="415"/>
    </location>
    <ligand>
        <name>substrate</name>
    </ligand>
</feature>
<dbReference type="EMBL" id="FOKY01000003">
    <property type="protein sequence ID" value="SFB77160.1"/>
    <property type="molecule type" value="Genomic_DNA"/>
</dbReference>
<dbReference type="Proteomes" id="UP000240042">
    <property type="component" value="Unassembled WGS sequence"/>
</dbReference>
<dbReference type="InterPro" id="IPR011330">
    <property type="entry name" value="Glyco_hydro/deAcase_b/a-brl"/>
</dbReference>
<evidence type="ECO:0000313" key="8">
    <source>
        <dbReference type="EMBL" id="SFB77160.1"/>
    </source>
</evidence>
<dbReference type="AlphaFoldDB" id="A0A1I1DWS5"/>
<name>A0A1I1DWS5_BREAD</name>
<dbReference type="Pfam" id="PF09210">
    <property type="entry name" value="BE_C"/>
    <property type="match status" value="1"/>
</dbReference>
<evidence type="ECO:0000256" key="5">
    <source>
        <dbReference type="RuleBase" id="RU361196"/>
    </source>
</evidence>
<dbReference type="PANTHER" id="PTHR41695">
    <property type="entry name" value="1,4-ALPHA-GLUCAN BRANCHING ENZYME RV3031-RELATED"/>
    <property type="match status" value="1"/>
</dbReference>
<evidence type="ECO:0000259" key="7">
    <source>
        <dbReference type="Pfam" id="PF09210"/>
    </source>
</evidence>
<dbReference type="PANTHER" id="PTHR41695:SF1">
    <property type="entry name" value="1,4-ALPHA-GLUCAN BRANCHING ENZYME TK1436"/>
    <property type="match status" value="1"/>
</dbReference>
<dbReference type="InterPro" id="IPR040042">
    <property type="entry name" value="Branching_enz_MT3115-like"/>
</dbReference>
<dbReference type="SUPFAM" id="SSF88688">
    <property type="entry name" value="Families 57/38 glycoside transferase middle domain"/>
    <property type="match status" value="1"/>
</dbReference>
<feature type="active site" description="Nucleophile" evidence="3">
    <location>
        <position position="180"/>
    </location>
</feature>
<evidence type="ECO:0000256" key="3">
    <source>
        <dbReference type="PIRSR" id="PIRSR640042-1"/>
    </source>
</evidence>
<dbReference type="InterPro" id="IPR015293">
    <property type="entry name" value="BE_C"/>
</dbReference>
<dbReference type="GO" id="GO:0030979">
    <property type="term" value="P:alpha-glucan biosynthetic process"/>
    <property type="evidence" value="ECO:0007669"/>
    <property type="project" value="InterPro"/>
</dbReference>
<organism evidence="8 9">
    <name type="scientific">Brevinema andersonii</name>
    <dbReference type="NCBI Taxonomy" id="34097"/>
    <lineage>
        <taxon>Bacteria</taxon>
        <taxon>Pseudomonadati</taxon>
        <taxon>Spirochaetota</taxon>
        <taxon>Spirochaetia</taxon>
        <taxon>Brevinematales</taxon>
        <taxon>Brevinemataceae</taxon>
        <taxon>Brevinema</taxon>
    </lineage>
</organism>
<evidence type="ECO:0000256" key="1">
    <source>
        <dbReference type="ARBA" id="ARBA00006821"/>
    </source>
</evidence>
<dbReference type="OrthoDB" id="9803279at2"/>
<dbReference type="InterPro" id="IPR027291">
    <property type="entry name" value="Glyco_hydro_38_N_sf"/>
</dbReference>
<feature type="domain" description="1,4-alpha-glucan branching enzyme C-terminal" evidence="7">
    <location>
        <begin position="405"/>
        <end position="438"/>
    </location>
</feature>
<reference evidence="9" key="1">
    <citation type="submission" date="2016-10" db="EMBL/GenBank/DDBJ databases">
        <authorList>
            <person name="Varghese N."/>
            <person name="Submissions S."/>
        </authorList>
    </citation>
    <scope>NUCLEOTIDE SEQUENCE [LARGE SCALE GENOMIC DNA]</scope>
    <source>
        <strain evidence="9">ATCC 43811</strain>
    </source>
</reference>
<dbReference type="GO" id="GO:0003844">
    <property type="term" value="F:1,4-alpha-glucan branching enzyme activity"/>
    <property type="evidence" value="ECO:0007669"/>
    <property type="project" value="InterPro"/>
</dbReference>
<feature type="active site" description="Proton donor" evidence="3">
    <location>
        <position position="322"/>
    </location>
</feature>
<evidence type="ECO:0000256" key="2">
    <source>
        <dbReference type="ARBA" id="ARBA00023277"/>
    </source>
</evidence>
<dbReference type="InterPro" id="IPR004300">
    <property type="entry name" value="Glyco_hydro_57_N"/>
</dbReference>
<dbReference type="RefSeq" id="WP_092318736.1">
    <property type="nucleotide sequence ID" value="NZ_FOKY01000003.1"/>
</dbReference>
<keyword evidence="2 5" id="KW-0119">Carbohydrate metabolism</keyword>
<dbReference type="Gene3D" id="1.20.1430.10">
    <property type="entry name" value="Families 57/38 glycoside transferase, middle domain"/>
    <property type="match status" value="1"/>
</dbReference>
<feature type="binding site" evidence="4">
    <location>
        <position position="225"/>
    </location>
    <ligand>
        <name>substrate</name>
    </ligand>
</feature>
<evidence type="ECO:0000259" key="6">
    <source>
        <dbReference type="Pfam" id="PF03065"/>
    </source>
</evidence>
<proteinExistence type="inferred from homology"/>
<dbReference type="GO" id="GO:0005576">
    <property type="term" value="C:extracellular region"/>
    <property type="evidence" value="ECO:0007669"/>
    <property type="project" value="TreeGrafter"/>
</dbReference>
<protein>
    <submittedName>
        <fullName evidence="8">1,4-alpha-glucan branching enzyme</fullName>
    </submittedName>
</protein>